<feature type="transmembrane region" description="Helical" evidence="2">
    <location>
        <begin position="484"/>
        <end position="504"/>
    </location>
</feature>
<evidence type="ECO:0000256" key="1">
    <source>
        <dbReference type="SAM" id="MobiDB-lite"/>
    </source>
</evidence>
<dbReference type="InterPro" id="IPR013783">
    <property type="entry name" value="Ig-like_fold"/>
</dbReference>
<feature type="transmembrane region" description="Helical" evidence="2">
    <location>
        <begin position="672"/>
        <end position="692"/>
    </location>
</feature>
<feature type="region of interest" description="Disordered" evidence="1">
    <location>
        <begin position="42"/>
        <end position="66"/>
    </location>
</feature>
<dbReference type="AlphaFoldDB" id="A0AA96FEB7"/>
<accession>A0AA96FEB7</accession>
<dbReference type="Proteomes" id="UP001303408">
    <property type="component" value="Chromosome"/>
</dbReference>
<gene>
    <name evidence="3" type="ORF">RN607_05295</name>
</gene>
<keyword evidence="2" id="KW-0472">Membrane</keyword>
<feature type="transmembrane region" description="Helical" evidence="2">
    <location>
        <begin position="541"/>
        <end position="558"/>
    </location>
</feature>
<dbReference type="GO" id="GO:0005975">
    <property type="term" value="P:carbohydrate metabolic process"/>
    <property type="evidence" value="ECO:0007669"/>
    <property type="project" value="UniProtKB-ARBA"/>
</dbReference>
<feature type="compositionally biased region" description="Low complexity" evidence="1">
    <location>
        <begin position="171"/>
        <end position="191"/>
    </location>
</feature>
<sequence>MAPARLWRRRGNVAIAAATLTAIFTLALGFALTVLTSPVARADAPGSPPGQSKVADDTGQAASAAPRFKAHGPITVTTATPTLTGVGFPGGDSTLTLVVSGTSSSGDDMTGRSCTATSSGNGGWSCTFATPLASGTYKVTLDHHLGNGKTVETTSCQLIVALPAATPPVIETTPPVVETTPPVVDQTPEQTGEVSTPKSEVKTTAPAPRATTPPAAPAAVPAAAAAPQATSTTTPRSTPRATHAAVVVPPTIEWSFSIVDADGNDIGGRPLVPGEHLSVVASGLPEGAQVDVEIHSTPVSLVSATVDGTGSLVAPFTLPVTTEAGAHDLVATLRADGISASVSSLPVIVAPAKTETIVLAEGPAPAVTLTPVPPELTVHRLSDVLRTWSDLTVTPLTVAAAGGLAAAFVLLAALPAELLQNTLTENYGRAFGWLTPVRRRTRSLRRFVPSRLDNPWAGSAVSVALSAVILGFSEPQFGFNAWSIRTFLALYLSLYAINVVVNVLKLGYAARRFDVNGVMSPLPGGMIIAAVSVLVSRWLHIEPSLLFGLVVGITLARVQSKEAEGRIALFGAATILGLGIVSWLGLSAVETFLGHDTNFVVGLTEDTLAATALEALTILLVGLLPFDYLEGKALHDWDQRIWAASYFVAAAAFVFIAVPLGETWDQSQQPVLMWVLIVAGFAAISIAAWLAFHVLPEHRHQRDDEHAQV</sequence>
<feature type="transmembrane region" description="Helical" evidence="2">
    <location>
        <begin position="396"/>
        <end position="419"/>
    </location>
</feature>
<organism evidence="3">
    <name type="scientific">Demequina capsici</name>
    <dbReference type="NCBI Taxonomy" id="3075620"/>
    <lineage>
        <taxon>Bacteria</taxon>
        <taxon>Bacillati</taxon>
        <taxon>Actinomycetota</taxon>
        <taxon>Actinomycetes</taxon>
        <taxon>Micrococcales</taxon>
        <taxon>Demequinaceae</taxon>
        <taxon>Demequina</taxon>
    </lineage>
</organism>
<feature type="transmembrane region" description="Helical" evidence="2">
    <location>
        <begin position="516"/>
        <end position="535"/>
    </location>
</feature>
<reference evidence="3" key="1">
    <citation type="submission" date="2023-09" db="EMBL/GenBank/DDBJ databases">
        <title>Demequina sp. a novel bacteria isolated from Capsicum annuum.</title>
        <authorList>
            <person name="Humaira Z."/>
            <person name="Lee J."/>
            <person name="Cho D."/>
        </authorList>
    </citation>
    <scope>NUCLEOTIDE SEQUENCE</scope>
    <source>
        <strain evidence="3">PMTSA13</strain>
    </source>
</reference>
<feature type="region of interest" description="Disordered" evidence="1">
    <location>
        <begin position="171"/>
        <end position="243"/>
    </location>
</feature>
<feature type="compositionally biased region" description="Low complexity" evidence="1">
    <location>
        <begin position="203"/>
        <end position="243"/>
    </location>
</feature>
<dbReference type="KEGG" id="dcp:RN607_05295"/>
<feature type="transmembrane region" description="Helical" evidence="2">
    <location>
        <begin position="641"/>
        <end position="660"/>
    </location>
</feature>
<evidence type="ECO:0000256" key="2">
    <source>
        <dbReference type="SAM" id="Phobius"/>
    </source>
</evidence>
<protein>
    <submittedName>
        <fullName evidence="3">Uncharacterized protein</fullName>
    </submittedName>
</protein>
<dbReference type="RefSeq" id="WP_313544835.1">
    <property type="nucleotide sequence ID" value="NZ_CP134880.1"/>
</dbReference>
<dbReference type="EMBL" id="CP134880">
    <property type="protein sequence ID" value="WNM28418.1"/>
    <property type="molecule type" value="Genomic_DNA"/>
</dbReference>
<proteinExistence type="predicted"/>
<evidence type="ECO:0000313" key="3">
    <source>
        <dbReference type="EMBL" id="WNM28418.1"/>
    </source>
</evidence>
<keyword evidence="2" id="KW-1133">Transmembrane helix</keyword>
<feature type="transmembrane region" description="Helical" evidence="2">
    <location>
        <begin position="567"/>
        <end position="588"/>
    </location>
</feature>
<feature type="transmembrane region" description="Helical" evidence="2">
    <location>
        <begin position="608"/>
        <end position="629"/>
    </location>
</feature>
<feature type="transmembrane region" description="Helical" evidence="2">
    <location>
        <begin position="455"/>
        <end position="472"/>
    </location>
</feature>
<keyword evidence="2" id="KW-0812">Transmembrane</keyword>
<dbReference type="Gene3D" id="2.60.40.10">
    <property type="entry name" value="Immunoglobulins"/>
    <property type="match status" value="1"/>
</dbReference>
<name>A0AA96FEB7_9MICO</name>